<evidence type="ECO:0000259" key="1">
    <source>
        <dbReference type="Pfam" id="PF04950"/>
    </source>
</evidence>
<dbReference type="EMBL" id="BPVZ01000090">
    <property type="protein sequence ID" value="GKV31315.1"/>
    <property type="molecule type" value="Genomic_DNA"/>
</dbReference>
<feature type="domain" description="Ribosome biogenesis protein BMS1/TSR1 C-terminal" evidence="1">
    <location>
        <begin position="1"/>
        <end position="25"/>
    </location>
</feature>
<sequence length="41" mass="4779">MKCVFNGVLQQHDTVCLSIYKRSYPKWPEHRFPLDALSGRG</sequence>
<proteinExistence type="predicted"/>
<keyword evidence="3" id="KW-1185">Reference proteome</keyword>
<gene>
    <name evidence="2" type="ORF">SLEP1_g40015</name>
</gene>
<dbReference type="InterPro" id="IPR007034">
    <property type="entry name" value="BMS1_TSR1_C"/>
</dbReference>
<dbReference type="AlphaFoldDB" id="A0AAV5L242"/>
<accession>A0AAV5L242</accession>
<evidence type="ECO:0000313" key="3">
    <source>
        <dbReference type="Proteomes" id="UP001054252"/>
    </source>
</evidence>
<protein>
    <recommendedName>
        <fullName evidence="1">Ribosome biogenesis protein BMS1/TSR1 C-terminal domain-containing protein</fullName>
    </recommendedName>
</protein>
<dbReference type="Proteomes" id="UP001054252">
    <property type="component" value="Unassembled WGS sequence"/>
</dbReference>
<dbReference type="Pfam" id="PF04950">
    <property type="entry name" value="RIBIOP_C"/>
    <property type="match status" value="1"/>
</dbReference>
<comment type="caution">
    <text evidence="2">The sequence shown here is derived from an EMBL/GenBank/DDBJ whole genome shotgun (WGS) entry which is preliminary data.</text>
</comment>
<reference evidence="2 3" key="1">
    <citation type="journal article" date="2021" name="Commun. Biol.">
        <title>The genome of Shorea leprosula (Dipterocarpaceae) highlights the ecological relevance of drought in aseasonal tropical rainforests.</title>
        <authorList>
            <person name="Ng K.K.S."/>
            <person name="Kobayashi M.J."/>
            <person name="Fawcett J.A."/>
            <person name="Hatakeyama M."/>
            <person name="Paape T."/>
            <person name="Ng C.H."/>
            <person name="Ang C.C."/>
            <person name="Tnah L.H."/>
            <person name="Lee C.T."/>
            <person name="Nishiyama T."/>
            <person name="Sese J."/>
            <person name="O'Brien M.J."/>
            <person name="Copetti D."/>
            <person name="Mohd Noor M.I."/>
            <person name="Ong R.C."/>
            <person name="Putra M."/>
            <person name="Sireger I.Z."/>
            <person name="Indrioko S."/>
            <person name="Kosugi Y."/>
            <person name="Izuno A."/>
            <person name="Isagi Y."/>
            <person name="Lee S.L."/>
            <person name="Shimizu K.K."/>
        </authorList>
    </citation>
    <scope>NUCLEOTIDE SEQUENCE [LARGE SCALE GENOMIC DNA]</scope>
    <source>
        <strain evidence="2">214</strain>
    </source>
</reference>
<organism evidence="2 3">
    <name type="scientific">Rubroshorea leprosula</name>
    <dbReference type="NCBI Taxonomy" id="152421"/>
    <lineage>
        <taxon>Eukaryota</taxon>
        <taxon>Viridiplantae</taxon>
        <taxon>Streptophyta</taxon>
        <taxon>Embryophyta</taxon>
        <taxon>Tracheophyta</taxon>
        <taxon>Spermatophyta</taxon>
        <taxon>Magnoliopsida</taxon>
        <taxon>eudicotyledons</taxon>
        <taxon>Gunneridae</taxon>
        <taxon>Pentapetalae</taxon>
        <taxon>rosids</taxon>
        <taxon>malvids</taxon>
        <taxon>Malvales</taxon>
        <taxon>Dipterocarpaceae</taxon>
        <taxon>Rubroshorea</taxon>
    </lineage>
</organism>
<name>A0AAV5L242_9ROSI</name>
<evidence type="ECO:0000313" key="2">
    <source>
        <dbReference type="EMBL" id="GKV31315.1"/>
    </source>
</evidence>